<keyword evidence="10 11" id="KW-0407">Ion channel</keyword>
<keyword evidence="2 11" id="KW-0813">Transport</keyword>
<evidence type="ECO:0000256" key="11">
    <source>
        <dbReference type="RuleBase" id="RU000679"/>
    </source>
</evidence>
<keyword evidence="9 11" id="KW-0739">Sodium transport</keyword>
<evidence type="ECO:0000256" key="8">
    <source>
        <dbReference type="ARBA" id="ARBA00023136"/>
    </source>
</evidence>
<dbReference type="GO" id="GO:0005886">
    <property type="term" value="C:plasma membrane"/>
    <property type="evidence" value="ECO:0007669"/>
    <property type="project" value="TreeGrafter"/>
</dbReference>
<evidence type="ECO:0000256" key="1">
    <source>
        <dbReference type="ARBA" id="ARBA00004141"/>
    </source>
</evidence>
<gene>
    <name evidence="13" type="ORF">MCOS_LOCUS5596</name>
</gene>
<evidence type="ECO:0000256" key="5">
    <source>
        <dbReference type="ARBA" id="ARBA00022989"/>
    </source>
</evidence>
<dbReference type="OrthoDB" id="6021021at2759"/>
<keyword evidence="5 12" id="KW-1133">Transmembrane helix</keyword>
<dbReference type="InterPro" id="IPR001873">
    <property type="entry name" value="ENaC"/>
</dbReference>
<dbReference type="Pfam" id="PF00858">
    <property type="entry name" value="ASC"/>
    <property type="match status" value="1"/>
</dbReference>
<evidence type="ECO:0000256" key="6">
    <source>
        <dbReference type="ARBA" id="ARBA00023053"/>
    </source>
</evidence>
<comment type="similarity">
    <text evidence="11">Belongs to the amiloride-sensitive sodium channel (TC 1.A.6) family.</text>
</comment>
<dbReference type="EMBL" id="UXSR01005202">
    <property type="protein sequence ID" value="VDD79593.1"/>
    <property type="molecule type" value="Genomic_DNA"/>
</dbReference>
<dbReference type="GO" id="GO:0015280">
    <property type="term" value="F:ligand-gated sodium channel activity"/>
    <property type="evidence" value="ECO:0007669"/>
    <property type="project" value="TreeGrafter"/>
</dbReference>
<dbReference type="PRINTS" id="PR01078">
    <property type="entry name" value="AMINACHANNEL"/>
</dbReference>
<keyword evidence="8 12" id="KW-0472">Membrane</keyword>
<dbReference type="Gene3D" id="2.60.470.10">
    <property type="entry name" value="Acid-sensing ion channels like domains"/>
    <property type="match status" value="1"/>
</dbReference>
<evidence type="ECO:0000313" key="13">
    <source>
        <dbReference type="EMBL" id="VDD79593.1"/>
    </source>
</evidence>
<dbReference type="PANTHER" id="PTHR11690:SF248">
    <property type="entry name" value="PICKPOCKET 17, ISOFORM A"/>
    <property type="match status" value="1"/>
</dbReference>
<comment type="subcellular location">
    <subcellularLocation>
        <location evidence="1">Membrane</location>
        <topology evidence="1">Multi-pass membrane protein</topology>
    </subcellularLocation>
</comment>
<proteinExistence type="inferred from homology"/>
<dbReference type="PANTHER" id="PTHR11690">
    <property type="entry name" value="AMILORIDE-SENSITIVE SODIUM CHANNEL-RELATED"/>
    <property type="match status" value="1"/>
</dbReference>
<protein>
    <submittedName>
        <fullName evidence="15">Amiloride-sensitive sodium channel</fullName>
    </submittedName>
</protein>
<evidence type="ECO:0000256" key="4">
    <source>
        <dbReference type="ARBA" id="ARBA00022692"/>
    </source>
</evidence>
<evidence type="ECO:0000256" key="3">
    <source>
        <dbReference type="ARBA" id="ARBA00022461"/>
    </source>
</evidence>
<dbReference type="AlphaFoldDB" id="A0A0R3UEW8"/>
<feature type="transmembrane region" description="Helical" evidence="12">
    <location>
        <begin position="30"/>
        <end position="54"/>
    </location>
</feature>
<evidence type="ECO:0000256" key="10">
    <source>
        <dbReference type="ARBA" id="ARBA00023303"/>
    </source>
</evidence>
<evidence type="ECO:0000256" key="7">
    <source>
        <dbReference type="ARBA" id="ARBA00023065"/>
    </source>
</evidence>
<sequence>MVQKPSKFAIFCDLTSIRGFQRIKRAQTPFIRMIWTLFVILMTGALIVTIGFLARDFFSFTTSWHSRTLIDDKTDFPAITICAHNPFSLEANRIWAEASILTPTEFNRQLSAMTLAFIENGNPEYAGLLLQDSTDTYFANLRPEESQRLGHQTTMFPHCMVTADGVNIVAENCMIEGDTGFTKKRFSHPKYFNCWTIETAANQSTKDTVRLTVLLSLIPSKEINESRKNFIMDTFSRGEGVKLVVHQSGTYPEIDKHGINVQPGRMNELSFNTEWWVRLKTPTAPCLDDPPPITDMGRQYSYRMTQCLDSYLQNISINQCGCLNSEWPRPIHPDLVNSKIPYCSALPKNVSDSATLEGIIRRLNCTSNLLHNLKKIKESAILNHICTPRCSFFTYPISASITSWQPIPEKLQHFTDKFKRVERLLNNYDDPLERERLIQYLKEVIDPQEKLSTQIISKSSLRIEDFQNQGSYTYISLVRTTYDTTYKEERLIFDIYILISRVGGLCSIFIGLTAAIIVELIEFVYVGFWLARSDSLAVSTKTDTPELPVGGELLQPKRNYNEAMIPPDKNFDENKNQRISVL</sequence>
<dbReference type="Proteomes" id="UP000267029">
    <property type="component" value="Unassembled WGS sequence"/>
</dbReference>
<organism evidence="13 14">
    <name type="scientific">Mesocestoides corti</name>
    <name type="common">Flatworm</name>
    <dbReference type="NCBI Taxonomy" id="53468"/>
    <lineage>
        <taxon>Eukaryota</taxon>
        <taxon>Metazoa</taxon>
        <taxon>Spiralia</taxon>
        <taxon>Lophotrochozoa</taxon>
        <taxon>Platyhelminthes</taxon>
        <taxon>Cestoda</taxon>
        <taxon>Eucestoda</taxon>
        <taxon>Cyclophyllidea</taxon>
        <taxon>Mesocestoididae</taxon>
        <taxon>Mesocestoides</taxon>
    </lineage>
</organism>
<name>A0A0R3UEW8_MESCO</name>
<reference evidence="15" key="2">
    <citation type="submission" date="2019-11" db="UniProtKB">
        <authorList>
            <consortium name="WormBaseParasite"/>
        </authorList>
    </citation>
    <scope>IDENTIFICATION</scope>
</reference>
<evidence type="ECO:0000256" key="9">
    <source>
        <dbReference type="ARBA" id="ARBA00023201"/>
    </source>
</evidence>
<reference evidence="13 14" key="1">
    <citation type="submission" date="2018-10" db="EMBL/GenBank/DDBJ databases">
        <authorList>
            <consortium name="Pathogen Informatics"/>
        </authorList>
    </citation>
    <scope>NUCLEOTIDE SEQUENCE [LARGE SCALE GENOMIC DNA]</scope>
</reference>
<evidence type="ECO:0000256" key="12">
    <source>
        <dbReference type="SAM" id="Phobius"/>
    </source>
</evidence>
<evidence type="ECO:0000313" key="15">
    <source>
        <dbReference type="WBParaSite" id="MCU_000636-RA"/>
    </source>
</evidence>
<dbReference type="STRING" id="53468.A0A0R3UEW8"/>
<keyword evidence="3 11" id="KW-0894">Sodium channel</keyword>
<evidence type="ECO:0000256" key="2">
    <source>
        <dbReference type="ARBA" id="ARBA00022448"/>
    </source>
</evidence>
<accession>A0A0R3UEW8</accession>
<keyword evidence="6" id="KW-0915">Sodium</keyword>
<keyword evidence="7 11" id="KW-0406">Ion transport</keyword>
<evidence type="ECO:0000313" key="14">
    <source>
        <dbReference type="Proteomes" id="UP000267029"/>
    </source>
</evidence>
<dbReference type="WBParaSite" id="MCU_000636-RA">
    <property type="protein sequence ID" value="MCU_000636-RA"/>
    <property type="gene ID" value="MCU_000636"/>
</dbReference>
<keyword evidence="4 11" id="KW-0812">Transmembrane</keyword>
<keyword evidence="14" id="KW-1185">Reference proteome</keyword>
<feature type="transmembrane region" description="Helical" evidence="12">
    <location>
        <begin position="508"/>
        <end position="531"/>
    </location>
</feature>